<evidence type="ECO:0000256" key="1">
    <source>
        <dbReference type="ARBA" id="ARBA00004651"/>
    </source>
</evidence>
<dbReference type="SMART" id="SM00382">
    <property type="entry name" value="AAA"/>
    <property type="match status" value="1"/>
</dbReference>
<evidence type="ECO:0000313" key="13">
    <source>
        <dbReference type="EMBL" id="SDZ85150.1"/>
    </source>
</evidence>
<dbReference type="RefSeq" id="WP_074671205.1">
    <property type="nucleotide sequence ID" value="NZ_FNQG01000003.1"/>
</dbReference>
<dbReference type="PROSITE" id="PS00211">
    <property type="entry name" value="ABC_TRANSPORTER_1"/>
    <property type="match status" value="1"/>
</dbReference>
<keyword evidence="7 13" id="KW-0067">ATP-binding</keyword>
<dbReference type="PROSITE" id="PS50893">
    <property type="entry name" value="ABC_TRANSPORTER_2"/>
    <property type="match status" value="1"/>
</dbReference>
<evidence type="ECO:0000256" key="3">
    <source>
        <dbReference type="ARBA" id="ARBA00022475"/>
    </source>
</evidence>
<dbReference type="SUPFAM" id="SSF52540">
    <property type="entry name" value="P-loop containing nucleoside triphosphate hydrolases"/>
    <property type="match status" value="1"/>
</dbReference>
<evidence type="ECO:0000313" key="14">
    <source>
        <dbReference type="Proteomes" id="UP000183469"/>
    </source>
</evidence>
<dbReference type="Gene3D" id="1.20.1560.10">
    <property type="entry name" value="ABC transporter type 1, transmembrane domain"/>
    <property type="match status" value="1"/>
</dbReference>
<proteinExistence type="predicted"/>
<keyword evidence="6" id="KW-0645">Protease</keyword>
<reference evidence="13 14" key="1">
    <citation type="submission" date="2016-10" db="EMBL/GenBank/DDBJ databases">
        <authorList>
            <person name="de Groot N.N."/>
        </authorList>
    </citation>
    <scope>NUCLEOTIDE SEQUENCE [LARGE SCALE GENOMIC DNA]</scope>
    <source>
        <strain evidence="13 14">DSM 2872</strain>
    </source>
</reference>
<dbReference type="PANTHER" id="PTHR24221">
    <property type="entry name" value="ATP-BINDING CASSETTE SUB-FAMILY B"/>
    <property type="match status" value="1"/>
</dbReference>
<feature type="domain" description="ABC transmembrane type-1" evidence="12">
    <location>
        <begin position="346"/>
        <end position="635"/>
    </location>
</feature>
<keyword evidence="5" id="KW-0547">Nucleotide-binding</keyword>
<evidence type="ECO:0000256" key="7">
    <source>
        <dbReference type="ARBA" id="ARBA00022840"/>
    </source>
</evidence>
<keyword evidence="8 10" id="KW-1133">Transmembrane helix</keyword>
<keyword evidence="3" id="KW-1003">Cell membrane</keyword>
<evidence type="ECO:0000256" key="10">
    <source>
        <dbReference type="SAM" id="Phobius"/>
    </source>
</evidence>
<feature type="transmembrane region" description="Helical" evidence="10">
    <location>
        <begin position="453"/>
        <end position="473"/>
    </location>
</feature>
<dbReference type="Pfam" id="PF00664">
    <property type="entry name" value="ABC_membrane"/>
    <property type="match status" value="1"/>
</dbReference>
<dbReference type="InterPro" id="IPR022515">
    <property type="entry name" value="NHPM_micro_ABC2"/>
</dbReference>
<organism evidence="13 14">
    <name type="scientific">Selenomonas ruminantium</name>
    <dbReference type="NCBI Taxonomy" id="971"/>
    <lineage>
        <taxon>Bacteria</taxon>
        <taxon>Bacillati</taxon>
        <taxon>Bacillota</taxon>
        <taxon>Negativicutes</taxon>
        <taxon>Selenomonadales</taxon>
        <taxon>Selenomonadaceae</taxon>
        <taxon>Selenomonas</taxon>
    </lineage>
</organism>
<dbReference type="NCBIfam" id="TIGR03797">
    <property type="entry name" value="NHLM_micro_ABC2"/>
    <property type="match status" value="1"/>
</dbReference>
<protein>
    <submittedName>
        <fullName evidence="13">ATP-binding cassette, subfamily C</fullName>
    </submittedName>
</protein>
<keyword evidence="4 10" id="KW-0812">Transmembrane</keyword>
<comment type="subcellular location">
    <subcellularLocation>
        <location evidence="1">Cell membrane</location>
        <topology evidence="1">Multi-pass membrane protein</topology>
    </subcellularLocation>
</comment>
<dbReference type="OrthoDB" id="9771903at2"/>
<evidence type="ECO:0000259" key="12">
    <source>
        <dbReference type="PROSITE" id="PS50929"/>
    </source>
</evidence>
<dbReference type="EMBL" id="FNQG01000003">
    <property type="protein sequence ID" value="SDZ85150.1"/>
    <property type="molecule type" value="Genomic_DNA"/>
</dbReference>
<gene>
    <name evidence="13" type="ORF">SAMN05660648_00915</name>
</gene>
<dbReference type="Proteomes" id="UP000183469">
    <property type="component" value="Unassembled WGS sequence"/>
</dbReference>
<dbReference type="InterPro" id="IPR027417">
    <property type="entry name" value="P-loop_NTPase"/>
</dbReference>
<dbReference type="GO" id="GO:0016887">
    <property type="term" value="F:ATP hydrolysis activity"/>
    <property type="evidence" value="ECO:0007669"/>
    <property type="project" value="InterPro"/>
</dbReference>
<feature type="transmembrane region" description="Helical" evidence="10">
    <location>
        <begin position="564"/>
        <end position="585"/>
    </location>
</feature>
<dbReference type="GO" id="GO:0008234">
    <property type="term" value="F:cysteine-type peptidase activity"/>
    <property type="evidence" value="ECO:0007669"/>
    <property type="project" value="UniProtKB-KW"/>
</dbReference>
<evidence type="ECO:0000259" key="11">
    <source>
        <dbReference type="PROSITE" id="PS50893"/>
    </source>
</evidence>
<keyword evidence="2" id="KW-0813">Transport</keyword>
<dbReference type="FunFam" id="3.40.50.300:FF:000299">
    <property type="entry name" value="ABC transporter ATP-binding protein/permease"/>
    <property type="match status" value="1"/>
</dbReference>
<feature type="transmembrane region" description="Helical" evidence="10">
    <location>
        <begin position="383"/>
        <end position="404"/>
    </location>
</feature>
<dbReference type="PROSITE" id="PS50929">
    <property type="entry name" value="ABC_TM1F"/>
    <property type="match status" value="1"/>
</dbReference>
<evidence type="ECO:0000256" key="4">
    <source>
        <dbReference type="ARBA" id="ARBA00022692"/>
    </source>
</evidence>
<dbReference type="Pfam" id="PF00005">
    <property type="entry name" value="ABC_tran"/>
    <property type="match status" value="1"/>
</dbReference>
<name>A0A1H3WDV1_SELRU</name>
<feature type="transmembrane region" description="Helical" evidence="10">
    <location>
        <begin position="479"/>
        <end position="501"/>
    </location>
</feature>
<evidence type="ECO:0000256" key="5">
    <source>
        <dbReference type="ARBA" id="ARBA00022741"/>
    </source>
</evidence>
<keyword evidence="6" id="KW-0788">Thiol protease</keyword>
<dbReference type="InterPro" id="IPR011527">
    <property type="entry name" value="ABC1_TM_dom"/>
</dbReference>
<dbReference type="InterPro" id="IPR036640">
    <property type="entry name" value="ABC1_TM_sf"/>
</dbReference>
<dbReference type="PANTHER" id="PTHR24221:SF654">
    <property type="entry name" value="ATP-BINDING CASSETTE SUB-FAMILY B MEMBER 6"/>
    <property type="match status" value="1"/>
</dbReference>
<evidence type="ECO:0000256" key="8">
    <source>
        <dbReference type="ARBA" id="ARBA00022989"/>
    </source>
</evidence>
<evidence type="ECO:0000256" key="9">
    <source>
        <dbReference type="ARBA" id="ARBA00023136"/>
    </source>
</evidence>
<feature type="domain" description="ABC transporter" evidence="11">
    <location>
        <begin position="669"/>
        <end position="901"/>
    </location>
</feature>
<dbReference type="InterPro" id="IPR039421">
    <property type="entry name" value="Type_1_exporter"/>
</dbReference>
<evidence type="ECO:0000256" key="2">
    <source>
        <dbReference type="ARBA" id="ARBA00022448"/>
    </source>
</evidence>
<dbReference type="GO" id="GO:0005886">
    <property type="term" value="C:plasma membrane"/>
    <property type="evidence" value="ECO:0007669"/>
    <property type="project" value="UniProtKB-SubCell"/>
</dbReference>
<sequence length="904" mass="101031">MELQAGKRWQLTKEDSFLMLASGQVEVYAVTQDKDEFRQSYLLTLEAGKAIFPAMDEFEEIDVLIYAVKDSVLEEKSFLDMDPHELQPLMQDWFKELGELPWLKRLAALGDDMLSLWGSRKLFADSLGSSHELLEAFRKHQRIFSMLRGMRFLSADRRLARRQKIIARQKKWLINDAIGNLLGEDEILYEESSTEQAGKAVDETSFILKLAMKALSMPEADINISAEIAKKLDSLALLRRLAQKANIQLRLVKLEGKKWFTKDSGVLIGWYGENKEIAAIIPESPGRYKIITRRNPAGLPLTSEVLDKIDKDAFVCYAGFPRRKLKIMDLLRFMFHQCWKADYRTIILVSFFAGLIPLVSPVITETIFQDILPIMDREGLVTVTQVVMVTSFTMAALSMIRTVAVVRISTRLDMAVEAALWGRLLSLPQKFFSRFTTGELASRMQGMEAVKEVVSGNFVTAIFNTVFSFWSLILMCWYSLKLTAAAMVVWGIWCLITAFIYRRVLSFQRKLITAKNEEAGLVQQVFTGLSKFRVHGAEEQAYHLWSKVFGVTWKWNLALRWQGNYNTIIAAVQPFVLNMLLYYIVVYGMQETVQTGNGGSMVQTGIGYAQFLAFEAAFSSFNGTLNAVIPLVGTFFTIQPHIENLRPILEEVPETTDDKLEADPLSGAIEVSHLTFAYGEGKKDVIRDVSFQVAAGENVAIVGHSGCGKSTLVRLLLGFEQPKSGAVYYDGQSLAELSPPSVRSQMGVVLQNGQLMSGDIFTNIVGQSALTQDDAWAAAEAAGIADDIREMPMGMQTVISEGSNNISGGQRQRIMIARALAAKPAILIFDEATSALDNRTQAIVTESLNKLNTTRLVIAHRLSTIKECDRILVMDKGSIVESGSYEELLSQNGVFAQLVKRQVA</sequence>
<evidence type="ECO:0000256" key="6">
    <source>
        <dbReference type="ARBA" id="ARBA00022807"/>
    </source>
</evidence>
<dbReference type="InterPro" id="IPR003439">
    <property type="entry name" value="ABC_transporter-like_ATP-bd"/>
</dbReference>
<feature type="transmembrane region" description="Helical" evidence="10">
    <location>
        <begin position="341"/>
        <end position="363"/>
    </location>
</feature>
<dbReference type="SUPFAM" id="SSF90123">
    <property type="entry name" value="ABC transporter transmembrane region"/>
    <property type="match status" value="1"/>
</dbReference>
<dbReference type="AlphaFoldDB" id="A0A1H3WDV1"/>
<dbReference type="GO" id="GO:0034040">
    <property type="term" value="F:ATPase-coupled lipid transmembrane transporter activity"/>
    <property type="evidence" value="ECO:0007669"/>
    <property type="project" value="TreeGrafter"/>
</dbReference>
<dbReference type="GO" id="GO:0140359">
    <property type="term" value="F:ABC-type transporter activity"/>
    <property type="evidence" value="ECO:0007669"/>
    <property type="project" value="InterPro"/>
</dbReference>
<dbReference type="GO" id="GO:0005524">
    <property type="term" value="F:ATP binding"/>
    <property type="evidence" value="ECO:0007669"/>
    <property type="project" value="UniProtKB-KW"/>
</dbReference>
<dbReference type="Gene3D" id="3.40.50.300">
    <property type="entry name" value="P-loop containing nucleotide triphosphate hydrolases"/>
    <property type="match status" value="1"/>
</dbReference>
<keyword evidence="9 10" id="KW-0472">Membrane</keyword>
<accession>A0A1H3WDV1</accession>
<keyword evidence="6" id="KW-0378">Hydrolase</keyword>
<dbReference type="InterPro" id="IPR017871">
    <property type="entry name" value="ABC_transporter-like_CS"/>
</dbReference>
<dbReference type="InterPro" id="IPR003593">
    <property type="entry name" value="AAA+_ATPase"/>
</dbReference>